<dbReference type="AlphaFoldDB" id="R4KLQ1"/>
<dbReference type="Proteomes" id="UP000013520">
    <property type="component" value="Chromosome"/>
</dbReference>
<dbReference type="EMBL" id="CP003273">
    <property type="protein sequence ID" value="AGL02487.1"/>
    <property type="molecule type" value="Genomic_DNA"/>
</dbReference>
<dbReference type="HOGENOM" id="CLU_190460_0_0_9"/>
<reference evidence="2 3" key="1">
    <citation type="submission" date="2012-01" db="EMBL/GenBank/DDBJ databases">
        <title>Complete sequence of Desulfotomaculum gibsoniae DSM 7213.</title>
        <authorList>
            <consortium name="US DOE Joint Genome Institute"/>
            <person name="Lucas S."/>
            <person name="Han J."/>
            <person name="Lapidus A."/>
            <person name="Cheng J.-F."/>
            <person name="Goodwin L."/>
            <person name="Pitluck S."/>
            <person name="Peters L."/>
            <person name="Ovchinnikova G."/>
            <person name="Teshima H."/>
            <person name="Detter J.C."/>
            <person name="Han C."/>
            <person name="Tapia R."/>
            <person name="Land M."/>
            <person name="Hauser L."/>
            <person name="Kyrpides N."/>
            <person name="Ivanova N."/>
            <person name="Pagani I."/>
            <person name="Parshina S."/>
            <person name="Plugge C."/>
            <person name="Muyzer G."/>
            <person name="Kuever J."/>
            <person name="Ivanova A."/>
            <person name="Nazina T."/>
            <person name="Klenk H.-P."/>
            <person name="Brambilla E."/>
            <person name="Spring S."/>
            <person name="Stams A.F."/>
            <person name="Woyke T."/>
        </authorList>
    </citation>
    <scope>NUCLEOTIDE SEQUENCE [LARGE SCALE GENOMIC DNA]</scope>
    <source>
        <strain evidence="2 3">DSM 7213</strain>
    </source>
</reference>
<evidence type="ECO:0000256" key="1">
    <source>
        <dbReference type="SAM" id="Phobius"/>
    </source>
</evidence>
<organism evidence="2 3">
    <name type="scientific">Desulfoscipio gibsoniae DSM 7213</name>
    <dbReference type="NCBI Taxonomy" id="767817"/>
    <lineage>
        <taxon>Bacteria</taxon>
        <taxon>Bacillati</taxon>
        <taxon>Bacillota</taxon>
        <taxon>Clostridia</taxon>
        <taxon>Eubacteriales</taxon>
        <taxon>Desulfallaceae</taxon>
        <taxon>Desulfoscipio</taxon>
    </lineage>
</organism>
<dbReference type="RefSeq" id="WP_006520635.1">
    <property type="nucleotide sequence ID" value="NC_021184.1"/>
</dbReference>
<dbReference type="OrthoDB" id="2892502at2"/>
<keyword evidence="1" id="KW-0472">Membrane</keyword>
<dbReference type="KEGG" id="dgi:Desgi_3127"/>
<evidence type="ECO:0000313" key="2">
    <source>
        <dbReference type="EMBL" id="AGL02487.1"/>
    </source>
</evidence>
<dbReference type="eggNOG" id="ENOG5033D26">
    <property type="taxonomic scope" value="Bacteria"/>
</dbReference>
<protein>
    <submittedName>
        <fullName evidence="2">Uncharacterized protein</fullName>
    </submittedName>
</protein>
<proteinExistence type="predicted"/>
<feature type="transmembrane region" description="Helical" evidence="1">
    <location>
        <begin position="53"/>
        <end position="71"/>
    </location>
</feature>
<name>R4KLQ1_9FIRM</name>
<keyword evidence="1" id="KW-1133">Transmembrane helix</keyword>
<evidence type="ECO:0000313" key="3">
    <source>
        <dbReference type="Proteomes" id="UP000013520"/>
    </source>
</evidence>
<feature type="transmembrane region" description="Helical" evidence="1">
    <location>
        <begin position="6"/>
        <end position="23"/>
    </location>
</feature>
<gene>
    <name evidence="2" type="ORF">Desgi_3127</name>
</gene>
<feature type="transmembrane region" description="Helical" evidence="1">
    <location>
        <begin position="30"/>
        <end position="47"/>
    </location>
</feature>
<keyword evidence="3" id="KW-1185">Reference proteome</keyword>
<accession>R4KLQ1</accession>
<keyword evidence="1" id="KW-0812">Transmembrane</keyword>
<sequence>MGFYWVGFIFWLLIGVALFLSVYGLWKKSWPLLLISGMAFLLPMLYFSGFENWFRLFALVPLIPFVLAYYIKKRVGA</sequence>